<feature type="region of interest" description="Disordered" evidence="1">
    <location>
        <begin position="1"/>
        <end position="60"/>
    </location>
</feature>
<evidence type="ECO:0000313" key="3">
    <source>
        <dbReference type="EMBL" id="EMR61723.1"/>
    </source>
</evidence>
<dbReference type="InterPro" id="IPR002190">
    <property type="entry name" value="MHD_dom"/>
</dbReference>
<dbReference type="Gene3D" id="1.10.10.1200">
    <property type="entry name" value="MAGE homology domain, winged helix WH1 motif"/>
    <property type="match status" value="1"/>
</dbReference>
<feature type="compositionally biased region" description="Basic and acidic residues" evidence="1">
    <location>
        <begin position="12"/>
        <end position="24"/>
    </location>
</feature>
<dbReference type="OrthoDB" id="205198at2759"/>
<dbReference type="GO" id="GO:0005634">
    <property type="term" value="C:nucleus"/>
    <property type="evidence" value="ECO:0007669"/>
    <property type="project" value="TreeGrafter"/>
</dbReference>
<dbReference type="InterPro" id="IPR037445">
    <property type="entry name" value="MAGE"/>
</dbReference>
<feature type="compositionally biased region" description="Basic residues" evidence="1">
    <location>
        <begin position="1"/>
        <end position="11"/>
    </location>
</feature>
<dbReference type="OMA" id="GMQMVEQ"/>
<protein>
    <submittedName>
        <fullName evidence="3">Putative mage family protein</fullName>
    </submittedName>
</protein>
<dbReference type="AlphaFoldDB" id="M7SC16"/>
<name>M7SC16_EUTLA</name>
<dbReference type="KEGG" id="ela:UCREL1_11349"/>
<gene>
    <name evidence="3" type="ORF">UCREL1_11349</name>
</gene>
<sequence length="304" mass="33998">MPPQSQRRRRTGNHDDNGHDESIVSRRGQARRANDSAESDASEDEQDDGDNMDRSGDGAEDQLVNKLVRYALACEYARIPIKRDGIRDKVLGNNARLFRRVFDGAQTQLRQVFGMEMSELPVKEKRTLKDRQKASARKATSQASQSSRQYILVSILPVEYKSHAIIAPARVPSSQEEASYIGFYTMIISLIVLSGSELSDMKLRRHLGRLNASQNLPMDKTDNVLQKLVRQGYLDKVVDKSDGDEDTITWCVGPRGKVEIPPQSIAAFVTEVWGEPPDDFNKKLHKSLGLQETRQDEGEDGGAG</sequence>
<reference evidence="4" key="1">
    <citation type="journal article" date="2013" name="Genome Announc.">
        <title>Draft genome sequence of the grapevine dieback fungus Eutypa lata UCR-EL1.</title>
        <authorList>
            <person name="Blanco-Ulate B."/>
            <person name="Rolshausen P.E."/>
            <person name="Cantu D."/>
        </authorList>
    </citation>
    <scope>NUCLEOTIDE SEQUENCE [LARGE SCALE GENOMIC DNA]</scope>
    <source>
        <strain evidence="4">UCR-EL1</strain>
    </source>
</reference>
<dbReference type="GO" id="GO:0006281">
    <property type="term" value="P:DNA repair"/>
    <property type="evidence" value="ECO:0007669"/>
    <property type="project" value="TreeGrafter"/>
</dbReference>
<feature type="domain" description="MAGE" evidence="2">
    <location>
        <begin position="60"/>
        <end position="287"/>
    </location>
</feature>
<dbReference type="PANTHER" id="PTHR11736">
    <property type="entry name" value="MELANOMA-ASSOCIATED ANTIGEN MAGE ANTIGEN"/>
    <property type="match status" value="1"/>
</dbReference>
<dbReference type="HOGENOM" id="CLU_048908_0_0_1"/>
<organism evidence="3 4">
    <name type="scientific">Eutypa lata (strain UCR-EL1)</name>
    <name type="common">Grapevine dieback disease fungus</name>
    <name type="synonym">Eutypa armeniacae</name>
    <dbReference type="NCBI Taxonomy" id="1287681"/>
    <lineage>
        <taxon>Eukaryota</taxon>
        <taxon>Fungi</taxon>
        <taxon>Dikarya</taxon>
        <taxon>Ascomycota</taxon>
        <taxon>Pezizomycotina</taxon>
        <taxon>Sordariomycetes</taxon>
        <taxon>Xylariomycetidae</taxon>
        <taxon>Xylariales</taxon>
        <taxon>Diatrypaceae</taxon>
        <taxon>Eutypa</taxon>
    </lineage>
</organism>
<evidence type="ECO:0000259" key="2">
    <source>
        <dbReference type="PROSITE" id="PS50838"/>
    </source>
</evidence>
<dbReference type="Proteomes" id="UP000012174">
    <property type="component" value="Unassembled WGS sequence"/>
</dbReference>
<feature type="compositionally biased region" description="Acidic residues" evidence="1">
    <location>
        <begin position="37"/>
        <end position="50"/>
    </location>
</feature>
<dbReference type="Pfam" id="PF01454">
    <property type="entry name" value="MAGE"/>
    <property type="match status" value="1"/>
</dbReference>
<dbReference type="EMBL" id="KB707565">
    <property type="protein sequence ID" value="EMR61723.1"/>
    <property type="molecule type" value="Genomic_DNA"/>
</dbReference>
<keyword evidence="4" id="KW-1185">Reference proteome</keyword>
<dbReference type="STRING" id="1287681.M7SC16"/>
<dbReference type="PROSITE" id="PS50838">
    <property type="entry name" value="MAGE"/>
    <property type="match status" value="1"/>
</dbReference>
<dbReference type="Gene3D" id="1.10.10.1210">
    <property type="entry name" value="MAGE homology domain, winged helix WH2 motif"/>
    <property type="match status" value="1"/>
</dbReference>
<proteinExistence type="predicted"/>
<feature type="region of interest" description="Disordered" evidence="1">
    <location>
        <begin position="283"/>
        <end position="304"/>
    </location>
</feature>
<dbReference type="PANTHER" id="PTHR11736:SF14">
    <property type="entry name" value="NSE3 HOMOLOG, SMC5-SMC6 COMPLEX COMPONENT"/>
    <property type="match status" value="1"/>
</dbReference>
<dbReference type="InterPro" id="IPR041898">
    <property type="entry name" value="MAGE_WH1"/>
</dbReference>
<dbReference type="eggNOG" id="KOG4562">
    <property type="taxonomic scope" value="Eukaryota"/>
</dbReference>
<dbReference type="InterPro" id="IPR041899">
    <property type="entry name" value="MAGE_WH2"/>
</dbReference>
<evidence type="ECO:0000313" key="4">
    <source>
        <dbReference type="Proteomes" id="UP000012174"/>
    </source>
</evidence>
<dbReference type="SMART" id="SM01373">
    <property type="entry name" value="MAGE"/>
    <property type="match status" value="1"/>
</dbReference>
<evidence type="ECO:0000256" key="1">
    <source>
        <dbReference type="SAM" id="MobiDB-lite"/>
    </source>
</evidence>
<accession>M7SC16</accession>